<dbReference type="PROSITE" id="PS00455">
    <property type="entry name" value="AMP_BINDING"/>
    <property type="match status" value="1"/>
</dbReference>
<feature type="domain" description="FAD-binding" evidence="2">
    <location>
        <begin position="6"/>
        <end position="119"/>
    </location>
</feature>
<reference evidence="3" key="1">
    <citation type="submission" date="2021-03" db="EMBL/GenBank/DDBJ databases">
        <title>Whole Genome Sequence of Bradyrhizobium sp. Strain 144S4.</title>
        <authorList>
            <person name="Bromfield E.S.P."/>
            <person name="Cloutier S."/>
        </authorList>
    </citation>
    <scope>NUCLEOTIDE SEQUENCE [LARGE SCALE GENOMIC DNA]</scope>
    <source>
        <strain evidence="3">144S4</strain>
    </source>
</reference>
<organism evidence="3">
    <name type="scientific">Bradyrhizobium barranii subsp. barranii</name>
    <dbReference type="NCBI Taxonomy" id="2823807"/>
    <lineage>
        <taxon>Bacteria</taxon>
        <taxon>Pseudomonadati</taxon>
        <taxon>Pseudomonadota</taxon>
        <taxon>Alphaproteobacteria</taxon>
        <taxon>Hyphomicrobiales</taxon>
        <taxon>Nitrobacteraceae</taxon>
        <taxon>Bradyrhizobium</taxon>
        <taxon>Bradyrhizobium barranii</taxon>
    </lineage>
</organism>
<feature type="domain" description="AMP-dependent synthetase/ligase" evidence="1">
    <location>
        <begin position="134"/>
        <end position="508"/>
    </location>
</feature>
<dbReference type="Gene3D" id="3.40.50.12780">
    <property type="entry name" value="N-terminal domain of ligase-like"/>
    <property type="match status" value="1"/>
</dbReference>
<dbReference type="Pfam" id="PF00501">
    <property type="entry name" value="AMP-binding"/>
    <property type="match status" value="1"/>
</dbReference>
<comment type="caution">
    <text evidence="3">The sequence shown here is derived from an EMBL/GenBank/DDBJ whole genome shotgun (WGS) entry which is preliminary data.</text>
</comment>
<dbReference type="InterPro" id="IPR036188">
    <property type="entry name" value="FAD/NAD-bd_sf"/>
</dbReference>
<protein>
    <submittedName>
        <fullName evidence="3">AMP-binding protein</fullName>
    </submittedName>
</protein>
<dbReference type="SUPFAM" id="SSF56801">
    <property type="entry name" value="Acetyl-CoA synthetase-like"/>
    <property type="match status" value="1"/>
</dbReference>
<evidence type="ECO:0000259" key="1">
    <source>
        <dbReference type="Pfam" id="PF00501"/>
    </source>
</evidence>
<dbReference type="GO" id="GO:0016405">
    <property type="term" value="F:CoA-ligase activity"/>
    <property type="evidence" value="ECO:0007669"/>
    <property type="project" value="TreeGrafter"/>
</dbReference>
<dbReference type="InterPro" id="IPR002938">
    <property type="entry name" value="FAD-bd"/>
</dbReference>
<evidence type="ECO:0000313" key="3">
    <source>
        <dbReference type="EMBL" id="MBO1862718.1"/>
    </source>
</evidence>
<dbReference type="AlphaFoldDB" id="A0A939S3P2"/>
<gene>
    <name evidence="3" type="ORF">J4G43_17960</name>
</gene>
<evidence type="ECO:0000259" key="2">
    <source>
        <dbReference type="Pfam" id="PF01494"/>
    </source>
</evidence>
<dbReference type="InterPro" id="IPR042099">
    <property type="entry name" value="ANL_N_sf"/>
</dbReference>
<dbReference type="SUPFAM" id="SSF51905">
    <property type="entry name" value="FAD/NAD(P)-binding domain"/>
    <property type="match status" value="1"/>
</dbReference>
<sequence>MDVLRTDCFVVGAGPAGLTAARLLALRGRTVIVADSGVTPTTRLELLAPASLVTVAAVGLEHLLDDPAIARACLGIRRTHRSGASDYEDFLRHPCRVGYVVDRARFDERLRDEAVAVGVMLAGVSGTICAYLPHWAQETPDRVFLAQRTRDNAWQSISYGEFWSRVRSVGQALIDRGGAAGDTLAILSGNSIENAVIQFAAMSIGLQVAPISPSYSLLPGGLSRIEDIAKVLTPKFVFAQKADPFVQARAIPGFAQAEWITAEEAADTTPLSELSAATPGHAFEAAFAALGPETVGRILFTSGSTGSPKGVINTHRMMSSVLQMAAQVTPVSQPLVQIEWLPWHHTMGCNVILNGVLKNGGSLYIDDGRPTPEAFHRTIANLHDVSPTASFNVPTGYALLCAALGEDPDLRQKFFHRIDRMIFGGAAIPASVMATLQEYAIEVRGERVPILAGYGATEAGPTICVSYRPCEAPGEIGLPAPGIELKLVPAMDGYEARVRGPNVMPGYLGLPELSAAAFDEEGFYRVGDAVSFIDPADLCRGLRFSGRLSENFKMMTGTWVLVGELRAAILNRMGGVLQDLVIGGEGRDSLVALVWLNPDRARRHANGAAGADSGDTLSLDSGVRAYVHRVLTEHNLAAATNARISAVAIQIQPLSLAAGETTDKGYINQRGVLKSRSAILDSLYSGAASPHIIRFASHPRALSTAGNAVTSTDA</sequence>
<dbReference type="PANTHER" id="PTHR24096">
    <property type="entry name" value="LONG-CHAIN-FATTY-ACID--COA LIGASE"/>
    <property type="match status" value="1"/>
</dbReference>
<dbReference type="Gene3D" id="3.50.50.60">
    <property type="entry name" value="FAD/NAD(P)-binding domain"/>
    <property type="match status" value="1"/>
</dbReference>
<dbReference type="GO" id="GO:0071949">
    <property type="term" value="F:FAD binding"/>
    <property type="evidence" value="ECO:0007669"/>
    <property type="project" value="InterPro"/>
</dbReference>
<dbReference type="PANTHER" id="PTHR24096:SF420">
    <property type="entry name" value="LONG-CHAIN-FATTY-ACID--COA LIGASE-RELATED"/>
    <property type="match status" value="1"/>
</dbReference>
<dbReference type="Pfam" id="PF01494">
    <property type="entry name" value="FAD_binding_3"/>
    <property type="match status" value="1"/>
</dbReference>
<name>A0A939S3P2_9BRAD</name>
<accession>A0A939S3P2</accession>
<dbReference type="EMBL" id="JAGEMI010000001">
    <property type="protein sequence ID" value="MBO1862718.1"/>
    <property type="molecule type" value="Genomic_DNA"/>
</dbReference>
<proteinExistence type="predicted"/>
<dbReference type="InterPro" id="IPR000873">
    <property type="entry name" value="AMP-dep_synth/lig_dom"/>
</dbReference>
<dbReference type="InterPro" id="IPR020845">
    <property type="entry name" value="AMP-binding_CS"/>
</dbReference>